<feature type="compositionally biased region" description="Polar residues" evidence="2">
    <location>
        <begin position="387"/>
        <end position="404"/>
    </location>
</feature>
<name>A0A2B7ZBN8_9EURO</name>
<evidence type="ECO:0000256" key="2">
    <source>
        <dbReference type="SAM" id="MobiDB-lite"/>
    </source>
</evidence>
<feature type="compositionally biased region" description="Basic and acidic residues" evidence="2">
    <location>
        <begin position="349"/>
        <end position="361"/>
    </location>
</feature>
<protein>
    <submittedName>
        <fullName evidence="3">Uncharacterized protein</fullName>
    </submittedName>
</protein>
<feature type="compositionally biased region" description="Low complexity" evidence="2">
    <location>
        <begin position="1"/>
        <end position="18"/>
    </location>
</feature>
<dbReference type="Proteomes" id="UP000226031">
    <property type="component" value="Unassembled WGS sequence"/>
</dbReference>
<sequence>MSSLFSSKSKPQRSSLSSKENEQSDLSTGCCGSGNKSTFSKMRKRRPPPINISLGDANIFISAMNPNSQTTCSDILWSPVSPHIHPPPGCGSRTCRKKKSAMLVSPPLSPCFCCQRVWPTPVGPSHHPQTPTTQCFSIAAELPGCVVRPVESVELDVPSTPIRKPLEHGEARIMASTPGLMYSPGWDNDSRVFDSDLSKPQNRRSNTKLCSDMDFWALLEALPGLSADDIKEHWHPAMVEQTRRMGNGNLKSDNEARDDAANTREELYTLADLETIKQHCEEQLNVKETEITELRQLNESRLNVLCTFISKHSGHELAQSTDPELSEALTDILRNQNQQHPAKLLPTPNKDHTKRTQEQSRFRSQSYPQEPQTSLSRMPRTEHGHRSTTLMDNPKTDPNASSRDNNLALTIKLKQYEAATRHLKQDIQEKDTQIAVLNRKVTQLLNMGSPTTITSSSSSSSSKGTEADAPTVSLRSDYTLGIEKDLPLLPGPPRRSRCSDSNLYLKQAPGTRRKISSTTTRMTMAGATRDTRFSLEASMGTEARPGPNILDVVYRPEVLTGEGFFF</sequence>
<evidence type="ECO:0000313" key="3">
    <source>
        <dbReference type="EMBL" id="PGH30247.1"/>
    </source>
</evidence>
<evidence type="ECO:0000256" key="1">
    <source>
        <dbReference type="SAM" id="Coils"/>
    </source>
</evidence>
<feature type="compositionally biased region" description="Polar residues" evidence="2">
    <location>
        <begin position="362"/>
        <end position="376"/>
    </location>
</feature>
<dbReference type="VEuPathDB" id="FungiDB:EMCG_03614"/>
<reference evidence="3 4" key="1">
    <citation type="submission" date="2017-10" db="EMBL/GenBank/DDBJ databases">
        <title>Comparative genomics in systemic dimorphic fungi from Ajellomycetaceae.</title>
        <authorList>
            <person name="Munoz J.F."/>
            <person name="Mcewen J.G."/>
            <person name="Clay O.K."/>
            <person name="Cuomo C.A."/>
        </authorList>
    </citation>
    <scope>NUCLEOTIDE SEQUENCE [LARGE SCALE GENOMIC DNA]</scope>
    <source>
        <strain evidence="3 4">UAMH4076</strain>
    </source>
</reference>
<keyword evidence="1" id="KW-0175">Coiled coil</keyword>
<keyword evidence="4" id="KW-1185">Reference proteome</keyword>
<feature type="region of interest" description="Disordered" evidence="2">
    <location>
        <begin position="339"/>
        <end position="404"/>
    </location>
</feature>
<evidence type="ECO:0000313" key="4">
    <source>
        <dbReference type="Proteomes" id="UP000226031"/>
    </source>
</evidence>
<comment type="caution">
    <text evidence="3">The sequence shown here is derived from an EMBL/GenBank/DDBJ whole genome shotgun (WGS) entry which is preliminary data.</text>
</comment>
<organism evidence="3 4">
    <name type="scientific">[Emmonsia] crescens</name>
    <dbReference type="NCBI Taxonomy" id="73230"/>
    <lineage>
        <taxon>Eukaryota</taxon>
        <taxon>Fungi</taxon>
        <taxon>Dikarya</taxon>
        <taxon>Ascomycota</taxon>
        <taxon>Pezizomycotina</taxon>
        <taxon>Eurotiomycetes</taxon>
        <taxon>Eurotiomycetidae</taxon>
        <taxon>Onygenales</taxon>
        <taxon>Ajellomycetaceae</taxon>
        <taxon>Emergomyces</taxon>
    </lineage>
</organism>
<gene>
    <name evidence="3" type="ORF">GX50_07005</name>
</gene>
<feature type="region of interest" description="Disordered" evidence="2">
    <location>
        <begin position="1"/>
        <end position="50"/>
    </location>
</feature>
<feature type="region of interest" description="Disordered" evidence="2">
    <location>
        <begin position="448"/>
        <end position="472"/>
    </location>
</feature>
<feature type="coiled-coil region" evidence="1">
    <location>
        <begin position="270"/>
        <end position="297"/>
    </location>
</feature>
<accession>A0A2B7ZBN8</accession>
<dbReference type="EMBL" id="PDND01000184">
    <property type="protein sequence ID" value="PGH30247.1"/>
    <property type="molecule type" value="Genomic_DNA"/>
</dbReference>
<proteinExistence type="predicted"/>
<dbReference type="AlphaFoldDB" id="A0A2B7ZBN8"/>